<dbReference type="STRING" id="39692.BST38_12760"/>
<evidence type="ECO:0000313" key="2">
    <source>
        <dbReference type="Proteomes" id="UP000252008"/>
    </source>
</evidence>
<evidence type="ECO:0000313" key="1">
    <source>
        <dbReference type="EMBL" id="SRX82105.1"/>
    </source>
</evidence>
<reference evidence="1 2" key="1">
    <citation type="submission" date="2018-05" db="EMBL/GenBank/DDBJ databases">
        <authorList>
            <consortium name="IHU Genomes"/>
        </authorList>
    </citation>
    <scope>NUCLEOTIDE SEQUENCE [LARGE SCALE GENOMIC DNA]</scope>
    <source>
        <strain evidence="1 2">P7335</strain>
    </source>
</reference>
<dbReference type="Proteomes" id="UP000252008">
    <property type="component" value="Unassembled WGS sequence"/>
</dbReference>
<name>A0A375YLT0_MYCPF</name>
<sequence length="152" mass="16248">MVPPAERPAPAQGGCRVQWVARHLPRAEARFAELLDDPVHAEVREQATQLADRLGLYLPAATVLSELQRLGMDPHGDEAQVLLHAAGPYLRRGDWFENAAVDGLQQAATAVDEAFARDPAPTSDALLHALTAIGMPLVTAAVYLRSARTGAA</sequence>
<keyword evidence="2" id="KW-1185">Reference proteome</keyword>
<dbReference type="EMBL" id="UEGS01000001">
    <property type="protein sequence ID" value="SRX82105.1"/>
    <property type="molecule type" value="Genomic_DNA"/>
</dbReference>
<gene>
    <name evidence="1" type="ORF">MPP7335_03863</name>
</gene>
<organism evidence="1 2">
    <name type="scientific">Mycolicibacterium parafortuitum</name>
    <name type="common">Mycobacterium parafortuitum</name>
    <dbReference type="NCBI Taxonomy" id="39692"/>
    <lineage>
        <taxon>Bacteria</taxon>
        <taxon>Bacillati</taxon>
        <taxon>Actinomycetota</taxon>
        <taxon>Actinomycetes</taxon>
        <taxon>Mycobacteriales</taxon>
        <taxon>Mycobacteriaceae</taxon>
        <taxon>Mycolicibacterium</taxon>
    </lineage>
</organism>
<accession>A0A375YLT0</accession>
<protein>
    <submittedName>
        <fullName evidence="1">Uncharacterized protein</fullName>
    </submittedName>
</protein>
<dbReference type="AlphaFoldDB" id="A0A375YLT0"/>
<proteinExistence type="predicted"/>